<evidence type="ECO:0000256" key="2">
    <source>
        <dbReference type="SAM" id="MobiDB-lite"/>
    </source>
</evidence>
<keyword evidence="3" id="KW-1133">Transmembrane helix</keyword>
<feature type="compositionally biased region" description="Basic and acidic residues" evidence="2">
    <location>
        <begin position="438"/>
        <end position="447"/>
    </location>
</feature>
<reference evidence="6" key="1">
    <citation type="submission" date="2007-07" db="EMBL/GenBank/DDBJ databases">
        <title>PCAP assembly of the Caenorhabditis remanei genome.</title>
        <authorList>
            <consortium name="The Caenorhabditis remanei Sequencing Consortium"/>
            <person name="Wilson R.K."/>
        </authorList>
    </citation>
    <scope>NUCLEOTIDE SEQUENCE [LARGE SCALE GENOMIC DNA]</scope>
    <source>
        <strain evidence="6">PB4641</strain>
    </source>
</reference>
<dbReference type="OrthoDB" id="5866024at2759"/>
<feature type="chain" id="PRO_5003174942" description="Fibronectin type-III domain-containing protein" evidence="4">
    <location>
        <begin position="30"/>
        <end position="1011"/>
    </location>
</feature>
<evidence type="ECO:0000313" key="7">
    <source>
        <dbReference type="Proteomes" id="UP000008281"/>
    </source>
</evidence>
<feature type="compositionally biased region" description="Low complexity" evidence="2">
    <location>
        <begin position="555"/>
        <end position="573"/>
    </location>
</feature>
<organism evidence="7">
    <name type="scientific">Caenorhabditis remanei</name>
    <name type="common">Caenorhabditis vulgaris</name>
    <dbReference type="NCBI Taxonomy" id="31234"/>
    <lineage>
        <taxon>Eukaryota</taxon>
        <taxon>Metazoa</taxon>
        <taxon>Ecdysozoa</taxon>
        <taxon>Nematoda</taxon>
        <taxon>Chromadorea</taxon>
        <taxon>Rhabditida</taxon>
        <taxon>Rhabditina</taxon>
        <taxon>Rhabditomorpha</taxon>
        <taxon>Rhabditoidea</taxon>
        <taxon>Rhabditidae</taxon>
        <taxon>Peloderinae</taxon>
        <taxon>Caenorhabditis</taxon>
    </lineage>
</organism>
<feature type="signal peptide" evidence="4">
    <location>
        <begin position="1"/>
        <end position="29"/>
    </location>
</feature>
<dbReference type="Proteomes" id="UP000008281">
    <property type="component" value="Unassembled WGS sequence"/>
</dbReference>
<accession>E3LKV4</accession>
<evidence type="ECO:0000256" key="3">
    <source>
        <dbReference type="SAM" id="Phobius"/>
    </source>
</evidence>
<evidence type="ECO:0000256" key="4">
    <source>
        <dbReference type="SAM" id="SignalP"/>
    </source>
</evidence>
<feature type="transmembrane region" description="Helical" evidence="3">
    <location>
        <begin position="925"/>
        <end position="953"/>
    </location>
</feature>
<dbReference type="Pfam" id="PF24221">
    <property type="entry name" value="Fn3_nematode"/>
    <property type="match status" value="1"/>
</dbReference>
<protein>
    <recommendedName>
        <fullName evidence="5">Fibronectin type-III domain-containing protein</fullName>
    </recommendedName>
</protein>
<dbReference type="EMBL" id="DS268410">
    <property type="protein sequence ID" value="EFP00378.1"/>
    <property type="molecule type" value="Genomic_DNA"/>
</dbReference>
<dbReference type="InterPro" id="IPR057131">
    <property type="entry name" value="Fn3_nem"/>
</dbReference>
<keyword evidence="4" id="KW-0732">Signal</keyword>
<dbReference type="eggNOG" id="ENOG502QV23">
    <property type="taxonomic scope" value="Eukaryota"/>
</dbReference>
<gene>
    <name evidence="6" type="ORF">CRE_18494</name>
</gene>
<dbReference type="AlphaFoldDB" id="E3LKV4"/>
<evidence type="ECO:0000256" key="1">
    <source>
        <dbReference type="SAM" id="Coils"/>
    </source>
</evidence>
<keyword evidence="3" id="KW-0812">Transmembrane</keyword>
<feature type="compositionally biased region" description="Low complexity" evidence="2">
    <location>
        <begin position="580"/>
        <end position="609"/>
    </location>
</feature>
<dbReference type="InParanoid" id="E3LKV4"/>
<feature type="region of interest" description="Disordered" evidence="2">
    <location>
        <begin position="471"/>
        <end position="610"/>
    </location>
</feature>
<keyword evidence="7" id="KW-1185">Reference proteome</keyword>
<name>E3LKV4_CAERE</name>
<keyword evidence="1" id="KW-0175">Coiled coil</keyword>
<feature type="coiled-coil region" evidence="1">
    <location>
        <begin position="610"/>
        <end position="664"/>
    </location>
</feature>
<dbReference type="CDD" id="cd22249">
    <property type="entry name" value="UDM1_RNF168_RNF169-like"/>
    <property type="match status" value="1"/>
</dbReference>
<feature type="compositionally biased region" description="Basic and acidic residues" evidence="2">
    <location>
        <begin position="499"/>
        <end position="509"/>
    </location>
</feature>
<proteinExistence type="predicted"/>
<sequence>MGTESEDVNFKSPLLLFLISVFLISSTTAESHLKTKCSLECFALCMQSGTVSPSASICNCPISREPSNCTRFDADLQSAQVSSTIPKTKSEYVDAHMIKVSIEPQPAAFAYVFEYSTISTEPDNWNFAGASSKPEAIFSILDPCRDYQFRVIIVVRSSNPSDVFDIIRPQPIPVQLPPFILTQQQISIEMPRVNSFNSSGDLKLYVKWSLPSGYIDGDIYSYESPALYPIQCSTPEGEIPTPRIEIVKGGGRLAVWLPPAVLEARCRMWVEVRMLPRCVRLEPFNIQKNIEIDCSKNPNLEVCSKESNPVCFETVDISGDRGKAKITWQTPPRPPLYYHVRYGPAESKGVAPFVTWQLAAKREVRVDGSLSTFSLDIPEDEDFGVQVCAILSKKRKRPKFGVIQVIPFQCSSCKTSQTEGCGDCGPIIGSTVLEKDWKDKTPPKKQETTISTAPPRAQTSTVYRMETDLSVSGNGIRNEPHVKVKSGTRHSTDSPINLEKAEEINKKTIGENQNEEQKTAMTTVIQTPIPKTPLKSTTIPRLPFPPKLFGQAEVTSTTSTTESPPTTSSQSTTESEKTKTPTSSTKSEPEATTPSPTTSESTPSSPQTTRRILSEEIEKSVENLEKAIEESVKNGSEKMNNKTAEAVEQIDRELEKRLEEAAKQLQDSVGFCRLHSIAFIKTRQIRNDFQLTNLVGNSSEVRHHEKAKKCLTSEGVVCEFGCEDRKTCICPSSTHARLINGVCASRETMLHTICLPRREINATWDSESGNIMVRRSDALFHIEHAESVDKLFVEFGKVDVLSEQENNETKIEFNDTQRSKIVVLIQVRLTYYLENTRNLFQTVLKSSVFSSEPFIFHVNQSIDMNTTYGMRFCVFNSTQIRSPHSYNWDDVSRFEKNEQIAEVIQLSPVRFTNKLPLLYQNTDTYWSTVMTIAKISILVILAIAIFILVYLNCTKFRTLYDRKRTHYFRPFYIDPSIHLSNTAPSSRSSGGGLKRDPSRGYYDVRNSHLMM</sequence>
<feature type="compositionally biased region" description="Polar residues" evidence="2">
    <location>
        <begin position="448"/>
        <end position="457"/>
    </location>
</feature>
<dbReference type="OMA" id="DIIRPQP"/>
<feature type="region of interest" description="Disordered" evidence="2">
    <location>
        <begin position="438"/>
        <end position="457"/>
    </location>
</feature>
<dbReference type="FunCoup" id="E3LKV4">
    <property type="interactions" value="161"/>
</dbReference>
<feature type="region of interest" description="Disordered" evidence="2">
    <location>
        <begin position="982"/>
        <end position="1011"/>
    </location>
</feature>
<dbReference type="HOGENOM" id="CLU_016912_0_0_1"/>
<evidence type="ECO:0000259" key="5">
    <source>
        <dbReference type="Pfam" id="PF24221"/>
    </source>
</evidence>
<keyword evidence="3" id="KW-0472">Membrane</keyword>
<feature type="domain" description="Fibronectin type-III" evidence="5">
    <location>
        <begin position="306"/>
        <end position="425"/>
    </location>
</feature>
<evidence type="ECO:0000313" key="6">
    <source>
        <dbReference type="EMBL" id="EFP00378.1"/>
    </source>
</evidence>